<dbReference type="InterPro" id="IPR000485">
    <property type="entry name" value="AsnC-type_HTH_dom"/>
</dbReference>
<evidence type="ECO:0000256" key="2">
    <source>
        <dbReference type="ARBA" id="ARBA00023125"/>
    </source>
</evidence>
<dbReference type="PROSITE" id="PS50956">
    <property type="entry name" value="HTH_ASNC_2"/>
    <property type="match status" value="1"/>
</dbReference>
<keyword evidence="2" id="KW-0238">DNA-binding</keyword>
<evidence type="ECO:0000313" key="6">
    <source>
        <dbReference type="EMBL" id="MEJ8672882.1"/>
    </source>
</evidence>
<evidence type="ECO:0000256" key="3">
    <source>
        <dbReference type="ARBA" id="ARBA00023163"/>
    </source>
</evidence>
<dbReference type="PANTHER" id="PTHR30154:SF34">
    <property type="entry name" value="TRANSCRIPTIONAL REGULATOR AZLB"/>
    <property type="match status" value="1"/>
</dbReference>
<evidence type="ECO:0000256" key="1">
    <source>
        <dbReference type="ARBA" id="ARBA00023015"/>
    </source>
</evidence>
<keyword evidence="7" id="KW-1185">Reference proteome</keyword>
<dbReference type="Gene3D" id="1.10.10.10">
    <property type="entry name" value="Winged helix-like DNA-binding domain superfamily/Winged helix DNA-binding domain"/>
    <property type="match status" value="1"/>
</dbReference>
<sequence length="236" mass="26259">MTQSVTLDVLDRRLIHALQIDGRASFSRMAAVLKVPERTVARRYQRLRSALVVRVVGLVDSQQIGMLDWFVRIDCTPESTDVLTAALAQRDDTSWIAPLAGGTRLTCMVRTPGAGAEGARPLFDHLLRTRGFEMSRRAVYCGRSPGSMAGQAVQARWRHPSRRLSSTPRPSHRRARTSLPRCPAGLRRRRGWRVNWPWTAGRTSRSWPLPPGGRPRPCGAVSPGCGPLGCCISRWM</sequence>
<feature type="domain" description="HTH asnC-type" evidence="5">
    <location>
        <begin position="7"/>
        <end position="67"/>
    </location>
</feature>
<dbReference type="InterPro" id="IPR019888">
    <property type="entry name" value="Tscrpt_reg_AsnC-like"/>
</dbReference>
<dbReference type="Proteomes" id="UP001376459">
    <property type="component" value="Unassembled WGS sequence"/>
</dbReference>
<dbReference type="InterPro" id="IPR036388">
    <property type="entry name" value="WH-like_DNA-bd_sf"/>
</dbReference>
<dbReference type="InterPro" id="IPR036390">
    <property type="entry name" value="WH_DNA-bd_sf"/>
</dbReference>
<evidence type="ECO:0000313" key="7">
    <source>
        <dbReference type="Proteomes" id="UP001376459"/>
    </source>
</evidence>
<dbReference type="PANTHER" id="PTHR30154">
    <property type="entry name" value="LEUCINE-RESPONSIVE REGULATORY PROTEIN"/>
    <property type="match status" value="1"/>
</dbReference>
<reference evidence="6 7" key="1">
    <citation type="submission" date="2024-03" db="EMBL/GenBank/DDBJ databases">
        <title>Novel Streptomyces species of biotechnological and ecological value are a feature of Machair soil.</title>
        <authorList>
            <person name="Prole J.R."/>
            <person name="Goodfellow M."/>
            <person name="Allenby N."/>
            <person name="Ward A.C."/>
        </authorList>
    </citation>
    <scope>NUCLEOTIDE SEQUENCE [LARGE SCALE GENOMIC DNA]</scope>
    <source>
        <strain evidence="6 7">MS1.AVA.1</strain>
    </source>
</reference>
<keyword evidence="3" id="KW-0804">Transcription</keyword>
<protein>
    <submittedName>
        <fullName evidence="6">AsnC family transcriptional regulator</fullName>
    </submittedName>
</protein>
<proteinExistence type="predicted"/>
<dbReference type="EMBL" id="JBBKAK010000001">
    <property type="protein sequence ID" value="MEJ8672882.1"/>
    <property type="molecule type" value="Genomic_DNA"/>
</dbReference>
<name>A0ABU8UVF4_9ACTN</name>
<evidence type="ECO:0000259" key="5">
    <source>
        <dbReference type="PROSITE" id="PS50956"/>
    </source>
</evidence>
<dbReference type="SUPFAM" id="SSF46785">
    <property type="entry name" value="Winged helix' DNA-binding domain"/>
    <property type="match status" value="1"/>
</dbReference>
<evidence type="ECO:0000256" key="4">
    <source>
        <dbReference type="SAM" id="MobiDB-lite"/>
    </source>
</evidence>
<comment type="caution">
    <text evidence="6">The sequence shown here is derived from an EMBL/GenBank/DDBJ whole genome shotgun (WGS) entry which is preliminary data.</text>
</comment>
<gene>
    <name evidence="6" type="ORF">WKI71_44555</name>
</gene>
<dbReference type="SMART" id="SM00344">
    <property type="entry name" value="HTH_ASNC"/>
    <property type="match status" value="1"/>
</dbReference>
<dbReference type="Pfam" id="PF13404">
    <property type="entry name" value="HTH_AsnC-type"/>
    <property type="match status" value="1"/>
</dbReference>
<accession>A0ABU8UVF4</accession>
<organism evidence="6 7">
    <name type="scientific">Streptomyces machairae</name>
    <dbReference type="NCBI Taxonomy" id="3134109"/>
    <lineage>
        <taxon>Bacteria</taxon>
        <taxon>Bacillati</taxon>
        <taxon>Actinomycetota</taxon>
        <taxon>Actinomycetes</taxon>
        <taxon>Kitasatosporales</taxon>
        <taxon>Streptomycetaceae</taxon>
        <taxon>Streptomyces</taxon>
    </lineage>
</organism>
<feature type="region of interest" description="Disordered" evidence="4">
    <location>
        <begin position="158"/>
        <end position="178"/>
    </location>
</feature>
<keyword evidence="1" id="KW-0805">Transcription regulation</keyword>